<feature type="compositionally biased region" description="Basic and acidic residues" evidence="6">
    <location>
        <begin position="132"/>
        <end position="147"/>
    </location>
</feature>
<keyword evidence="3" id="KW-0158">Chromosome</keyword>
<dbReference type="InterPro" id="IPR036570">
    <property type="entry name" value="HORMA_dom_sf"/>
</dbReference>
<evidence type="ECO:0000313" key="8">
    <source>
        <dbReference type="EMBL" id="KAG9397616.1"/>
    </source>
</evidence>
<dbReference type="InterPro" id="IPR003511">
    <property type="entry name" value="HORMA_dom"/>
</dbReference>
<dbReference type="Pfam" id="PF02301">
    <property type="entry name" value="HORMA"/>
    <property type="match status" value="1"/>
</dbReference>
<feature type="domain" description="HORMA" evidence="7">
    <location>
        <begin position="23"/>
        <end position="228"/>
    </location>
</feature>
<dbReference type="AlphaFoldDB" id="A0A8J6E511"/>
<evidence type="ECO:0000256" key="1">
    <source>
        <dbReference type="ARBA" id="ARBA00004123"/>
    </source>
</evidence>
<feature type="region of interest" description="Disordered" evidence="6">
    <location>
        <begin position="231"/>
        <end position="270"/>
    </location>
</feature>
<gene>
    <name evidence="8" type="ORF">J8273_0746</name>
</gene>
<reference evidence="8" key="1">
    <citation type="submission" date="2021-05" db="EMBL/GenBank/DDBJ databases">
        <title>A free-living protist that lacks canonical eukaryotic 1 DNA replication and segregation systems.</title>
        <authorList>
            <person name="Salas-Leiva D.E."/>
            <person name="Tromer E.C."/>
            <person name="Curtis B.A."/>
            <person name="Jerlstrom-Hultqvist J."/>
            <person name="Kolisko M."/>
            <person name="Yi Z."/>
            <person name="Salas-Leiva J.S."/>
            <person name="Gallot-Lavallee L."/>
            <person name="Kops G.J.P.L."/>
            <person name="Archibald J.M."/>
            <person name="Simpson A.G.B."/>
            <person name="Roger A.J."/>
        </authorList>
    </citation>
    <scope>NUCLEOTIDE SEQUENCE</scope>
    <source>
        <strain evidence="8">BICM</strain>
    </source>
</reference>
<keyword evidence="9" id="KW-1185">Reference proteome</keyword>
<dbReference type="OrthoDB" id="1928087at2759"/>
<dbReference type="GO" id="GO:0051321">
    <property type="term" value="P:meiotic cell cycle"/>
    <property type="evidence" value="ECO:0007669"/>
    <property type="project" value="UniProtKB-KW"/>
</dbReference>
<evidence type="ECO:0000259" key="7">
    <source>
        <dbReference type="PROSITE" id="PS50815"/>
    </source>
</evidence>
<feature type="compositionally biased region" description="Basic residues" evidence="6">
    <location>
        <begin position="259"/>
        <end position="270"/>
    </location>
</feature>
<evidence type="ECO:0000256" key="2">
    <source>
        <dbReference type="ARBA" id="ARBA00004286"/>
    </source>
</evidence>
<dbReference type="Proteomes" id="UP000717585">
    <property type="component" value="Unassembled WGS sequence"/>
</dbReference>
<keyword evidence="4" id="KW-0539">Nucleus</keyword>
<sequence>MPVAQLVRQKAAQSVANELITNQDSLTLLKNLFRTSISTICHFRGLLPPECFEECTVAGLHISMLVPNAHPDIDKLNSWLQDGVFDALKKNYLRKVVLGIYTRTDPEKLVESYTFRVTLVHGQPTLTLGSDTQEKSQEEPQVDPRTRAKDATVTMLRSLIGQTQEMAPLGLKEWRMRMKIYYIRGAVPDGYTPQNFVSSRSKSDDEFDFDHISVGDIDTPYHDMTVTVARAGDKASDVKASGRRGKGTTAKAKSVPKAGKSRSVKRVGRR</sequence>
<dbReference type="GO" id="GO:0005634">
    <property type="term" value="C:nucleus"/>
    <property type="evidence" value="ECO:0007669"/>
    <property type="project" value="UniProtKB-SubCell"/>
</dbReference>
<proteinExistence type="predicted"/>
<feature type="region of interest" description="Disordered" evidence="6">
    <location>
        <begin position="126"/>
        <end position="147"/>
    </location>
</feature>
<name>A0A8J6E511_9EUKA</name>
<protein>
    <submittedName>
        <fullName evidence="8">Hop1</fullName>
    </submittedName>
</protein>
<comment type="subcellular location">
    <subcellularLocation>
        <location evidence="2">Chromosome</location>
    </subcellularLocation>
    <subcellularLocation>
        <location evidence="1">Nucleus</location>
    </subcellularLocation>
</comment>
<keyword evidence="5" id="KW-0469">Meiosis</keyword>
<dbReference type="InterPro" id="IPR051294">
    <property type="entry name" value="HORMA_MeioticProgression"/>
</dbReference>
<evidence type="ECO:0000313" key="9">
    <source>
        <dbReference type="Proteomes" id="UP000717585"/>
    </source>
</evidence>
<dbReference type="SUPFAM" id="SSF56019">
    <property type="entry name" value="The spindle assembly checkpoint protein mad2"/>
    <property type="match status" value="1"/>
</dbReference>
<dbReference type="PANTHER" id="PTHR48225">
    <property type="entry name" value="HORMA DOMAIN-CONTAINING PROTEIN 1"/>
    <property type="match status" value="1"/>
</dbReference>
<evidence type="ECO:0000256" key="4">
    <source>
        <dbReference type="ARBA" id="ARBA00023242"/>
    </source>
</evidence>
<dbReference type="Gene3D" id="3.30.900.10">
    <property type="entry name" value="HORMA domain"/>
    <property type="match status" value="1"/>
</dbReference>
<dbReference type="GO" id="GO:0005694">
    <property type="term" value="C:chromosome"/>
    <property type="evidence" value="ECO:0007669"/>
    <property type="project" value="UniProtKB-SubCell"/>
</dbReference>
<organism evidence="8 9">
    <name type="scientific">Carpediemonas membranifera</name>
    <dbReference type="NCBI Taxonomy" id="201153"/>
    <lineage>
        <taxon>Eukaryota</taxon>
        <taxon>Metamonada</taxon>
        <taxon>Carpediemonas-like organisms</taxon>
        <taxon>Carpediemonas</taxon>
    </lineage>
</organism>
<dbReference type="PROSITE" id="PS50815">
    <property type="entry name" value="HORMA"/>
    <property type="match status" value="1"/>
</dbReference>
<dbReference type="EMBL" id="JAHDYR010000001">
    <property type="protein sequence ID" value="KAG9397616.1"/>
    <property type="molecule type" value="Genomic_DNA"/>
</dbReference>
<evidence type="ECO:0000256" key="3">
    <source>
        <dbReference type="ARBA" id="ARBA00022454"/>
    </source>
</evidence>
<accession>A0A8J6E511</accession>
<dbReference type="PANTHER" id="PTHR48225:SF7">
    <property type="entry name" value="MEIOSIS-SPECIFIC PROTEIN HOP1"/>
    <property type="match status" value="1"/>
</dbReference>
<evidence type="ECO:0000256" key="6">
    <source>
        <dbReference type="SAM" id="MobiDB-lite"/>
    </source>
</evidence>
<comment type="caution">
    <text evidence="8">The sequence shown here is derived from an EMBL/GenBank/DDBJ whole genome shotgun (WGS) entry which is preliminary data.</text>
</comment>
<evidence type="ECO:0000256" key="5">
    <source>
        <dbReference type="ARBA" id="ARBA00023254"/>
    </source>
</evidence>